<comment type="similarity">
    <text evidence="2">Belongs to the zinc-containing alcohol dehydrogenase family.</text>
</comment>
<evidence type="ECO:0000256" key="3">
    <source>
        <dbReference type="ARBA" id="ARBA00022723"/>
    </source>
</evidence>
<dbReference type="InterPro" id="IPR036291">
    <property type="entry name" value="NAD(P)-bd_dom_sf"/>
</dbReference>
<accession>A0A8J3LT32</accession>
<proteinExistence type="inferred from homology"/>
<dbReference type="Pfam" id="PF08240">
    <property type="entry name" value="ADH_N"/>
    <property type="match status" value="1"/>
</dbReference>
<evidence type="ECO:0000259" key="7">
    <source>
        <dbReference type="Pfam" id="PF08240"/>
    </source>
</evidence>
<dbReference type="InterPro" id="IPR013149">
    <property type="entry name" value="ADH-like_C"/>
</dbReference>
<dbReference type="SUPFAM" id="SSF50129">
    <property type="entry name" value="GroES-like"/>
    <property type="match status" value="1"/>
</dbReference>
<dbReference type="CDD" id="cd08282">
    <property type="entry name" value="PFDH_like"/>
    <property type="match status" value="1"/>
</dbReference>
<evidence type="ECO:0000256" key="1">
    <source>
        <dbReference type="ARBA" id="ARBA00001947"/>
    </source>
</evidence>
<evidence type="ECO:0000259" key="6">
    <source>
        <dbReference type="Pfam" id="PF00107"/>
    </source>
</evidence>
<keyword evidence="3" id="KW-0479">Metal-binding</keyword>
<evidence type="ECO:0000313" key="8">
    <source>
        <dbReference type="EMBL" id="GIG73434.1"/>
    </source>
</evidence>
<dbReference type="Gene3D" id="3.90.180.10">
    <property type="entry name" value="Medium-chain alcohol dehydrogenases, catalytic domain"/>
    <property type="match status" value="1"/>
</dbReference>
<feature type="domain" description="Alcohol dehydrogenase-like N-terminal" evidence="7">
    <location>
        <begin position="27"/>
        <end position="146"/>
    </location>
</feature>
<keyword evidence="5" id="KW-0520">NAD</keyword>
<dbReference type="Gene3D" id="3.40.50.720">
    <property type="entry name" value="NAD(P)-binding Rossmann-like Domain"/>
    <property type="match status" value="1"/>
</dbReference>
<protein>
    <submittedName>
        <fullName evidence="8">Aldehyde dehydrogenase</fullName>
    </submittedName>
</protein>
<dbReference type="InterPro" id="IPR013154">
    <property type="entry name" value="ADH-like_N"/>
</dbReference>
<gene>
    <name evidence="8" type="ORF">Pfl04_18380</name>
</gene>
<dbReference type="SUPFAM" id="SSF51735">
    <property type="entry name" value="NAD(P)-binding Rossmann-fold domains"/>
    <property type="match status" value="1"/>
</dbReference>
<evidence type="ECO:0000313" key="9">
    <source>
        <dbReference type="Proteomes" id="UP000653674"/>
    </source>
</evidence>
<name>A0A8J3LT32_9ACTN</name>
<dbReference type="PANTHER" id="PTHR42813:SF3">
    <property type="entry name" value="GLUTATHIONE-INDEPENDENT FORMALDEHYDE DEHYDROGENASE"/>
    <property type="match status" value="1"/>
</dbReference>
<comment type="caution">
    <text evidence="8">The sequence shown here is derived from an EMBL/GenBank/DDBJ whole genome shotgun (WGS) entry which is preliminary data.</text>
</comment>
<reference evidence="8" key="1">
    <citation type="submission" date="2021-01" db="EMBL/GenBank/DDBJ databases">
        <title>Whole genome shotgun sequence of Planosporangium flavigriseum NBRC 105377.</title>
        <authorList>
            <person name="Komaki H."/>
            <person name="Tamura T."/>
        </authorList>
    </citation>
    <scope>NUCLEOTIDE SEQUENCE</scope>
    <source>
        <strain evidence="8">NBRC 105377</strain>
    </source>
</reference>
<dbReference type="InterPro" id="IPR011032">
    <property type="entry name" value="GroES-like_sf"/>
</dbReference>
<dbReference type="EMBL" id="BONU01000009">
    <property type="protein sequence ID" value="GIG73434.1"/>
    <property type="molecule type" value="Genomic_DNA"/>
</dbReference>
<dbReference type="Proteomes" id="UP000653674">
    <property type="component" value="Unassembled WGS sequence"/>
</dbReference>
<organism evidence="8 9">
    <name type="scientific">Planosporangium flavigriseum</name>
    <dbReference type="NCBI Taxonomy" id="373681"/>
    <lineage>
        <taxon>Bacteria</taxon>
        <taxon>Bacillati</taxon>
        <taxon>Actinomycetota</taxon>
        <taxon>Actinomycetes</taxon>
        <taxon>Micromonosporales</taxon>
        <taxon>Micromonosporaceae</taxon>
        <taxon>Planosporangium</taxon>
    </lineage>
</organism>
<keyword evidence="4" id="KW-0862">Zinc</keyword>
<evidence type="ECO:0000256" key="5">
    <source>
        <dbReference type="ARBA" id="ARBA00023027"/>
    </source>
</evidence>
<evidence type="ECO:0000256" key="4">
    <source>
        <dbReference type="ARBA" id="ARBA00022833"/>
    </source>
</evidence>
<keyword evidence="9" id="KW-1185">Reference proteome</keyword>
<comment type="cofactor">
    <cofactor evidence="1">
        <name>Zn(2+)</name>
        <dbReference type="ChEBI" id="CHEBI:29105"/>
    </cofactor>
</comment>
<dbReference type="GO" id="GO:0046872">
    <property type="term" value="F:metal ion binding"/>
    <property type="evidence" value="ECO:0007669"/>
    <property type="project" value="UniProtKB-KW"/>
</dbReference>
<evidence type="ECO:0000256" key="2">
    <source>
        <dbReference type="ARBA" id="ARBA00008072"/>
    </source>
</evidence>
<dbReference type="AlphaFoldDB" id="A0A8J3LT32"/>
<dbReference type="PANTHER" id="PTHR42813">
    <property type="entry name" value="ZINC-TYPE ALCOHOL DEHYDROGENASE-LIKE"/>
    <property type="match status" value="1"/>
</dbReference>
<sequence>MFVKAVVYEDIRTVGVRDVPDARLEADSDAVVRVTSSAICGTDLHMYDGRTGAEPGLVLGHEPLGVVEQVGPCVETITPGMRVAIPTHLYCGTCHLCARGLTAACLRARPDGIGAAYGYAGMGPYRGAQAELLRVPWADANCIRLPGQPGDAHEDDFVLLADAFVTGWHATRLADVAAGDTVAVFGAGTIGLLAAYSALLQGARAVYSVDGVDARLDMASELGATPVDFRAGDPVDRIRELRTRAGLPIGEEKLDGVDKVIDAVGFQAHDRTHPDRERPNQVVADAARLVNACGAVAVIGVYPEKDLNPQPGETADGRLTVPWGTFFNKGVSVRFGRTHDRRYTTHLRDLITSGRAHPGAIVTHHGRLDYAAELYRQFDKREDGVIKAVLHP</sequence>
<feature type="domain" description="Alcohol dehydrogenase-like C-terminal" evidence="6">
    <location>
        <begin position="190"/>
        <end position="269"/>
    </location>
</feature>
<dbReference type="Pfam" id="PF00107">
    <property type="entry name" value="ADH_zinc_N"/>
    <property type="match status" value="1"/>
</dbReference>